<proteinExistence type="predicted"/>
<comment type="caution">
    <text evidence="2">The sequence shown here is derived from an EMBL/GenBank/DDBJ whole genome shotgun (WGS) entry which is preliminary data.</text>
</comment>
<organism evidence="2 3">
    <name type="scientific">Cymbomonas tetramitiformis</name>
    <dbReference type="NCBI Taxonomy" id="36881"/>
    <lineage>
        <taxon>Eukaryota</taxon>
        <taxon>Viridiplantae</taxon>
        <taxon>Chlorophyta</taxon>
        <taxon>Pyramimonadophyceae</taxon>
        <taxon>Pyramimonadales</taxon>
        <taxon>Pyramimonadaceae</taxon>
        <taxon>Cymbomonas</taxon>
    </lineage>
</organism>
<protein>
    <submittedName>
        <fullName evidence="2">Uncharacterized protein</fullName>
    </submittedName>
</protein>
<evidence type="ECO:0000313" key="3">
    <source>
        <dbReference type="Proteomes" id="UP001190700"/>
    </source>
</evidence>
<dbReference type="EMBL" id="LGRX02013447">
    <property type="protein sequence ID" value="KAK3266090.1"/>
    <property type="molecule type" value="Genomic_DNA"/>
</dbReference>
<keyword evidence="3" id="KW-1185">Reference proteome</keyword>
<sequence length="537" mass="58205">MVTTRSTSSAPLRRRNLATIFDQAAARHAATPGTPTATVAPASGAPAAFVAAVRTLIRTRHDEKAAKFVAKKCFGMKDERFHGNEKNVHVIFTCMVAALREAFVAEDEQLDDLFILDDANITVREESNQLLFSTLELLVHPSSPASDWLESFAQTFPADGKRVLLEFARKLLHADAPFQGTSDLLAVELGYGMDPNDSIMDFNAALAAAKRKNTLDEDDVKGQFIQAMDADYYRPVVSRLLLHDQRAAASLLTIQQWARECHAAHVRAGTASPKSAAVGSHMLPARFTDPPSGHTSADADVMEILLALRKEVRILSDKVNGKGFTPRAEKPHNPRAGLKYRFAASPLPEGNYSQGNSKLVAFHRGTGQAIPLCQHSTKWRATSTHAAAFQHAIDNNDIDRFDALCFLAGGKPVMLEDLSAASFCVGDTVETHAIDEYLECCQPADTRFGVCAVGGAMHVNNFQVHDRIPDNALDGPPPPAPPAAPQSVVSDEGMYPVSALHAHEPDTSFMDKFAVTQDEIDNGNIGAFEICSTARIL</sequence>
<accession>A0AAE0KZE7</accession>
<gene>
    <name evidence="2" type="ORF">CYMTET_25266</name>
</gene>
<reference evidence="2 3" key="1">
    <citation type="journal article" date="2015" name="Genome Biol. Evol.">
        <title>Comparative Genomics of a Bacterivorous Green Alga Reveals Evolutionary Causalities and Consequences of Phago-Mixotrophic Mode of Nutrition.</title>
        <authorList>
            <person name="Burns J.A."/>
            <person name="Paasch A."/>
            <person name="Narechania A."/>
            <person name="Kim E."/>
        </authorList>
    </citation>
    <scope>NUCLEOTIDE SEQUENCE [LARGE SCALE GENOMIC DNA]</scope>
    <source>
        <strain evidence="2 3">PLY_AMNH</strain>
    </source>
</reference>
<feature type="region of interest" description="Disordered" evidence="1">
    <location>
        <begin position="468"/>
        <end position="489"/>
    </location>
</feature>
<dbReference type="AlphaFoldDB" id="A0AAE0KZE7"/>
<name>A0AAE0KZE7_9CHLO</name>
<evidence type="ECO:0000313" key="2">
    <source>
        <dbReference type="EMBL" id="KAK3266090.1"/>
    </source>
</evidence>
<feature type="compositionally biased region" description="Pro residues" evidence="1">
    <location>
        <begin position="475"/>
        <end position="484"/>
    </location>
</feature>
<dbReference type="Proteomes" id="UP001190700">
    <property type="component" value="Unassembled WGS sequence"/>
</dbReference>
<evidence type="ECO:0000256" key="1">
    <source>
        <dbReference type="SAM" id="MobiDB-lite"/>
    </source>
</evidence>